<dbReference type="GO" id="GO:0034511">
    <property type="term" value="F:U3 snoRNA binding"/>
    <property type="evidence" value="ECO:0007669"/>
    <property type="project" value="InterPro"/>
</dbReference>
<dbReference type="AlphaFoldDB" id="A0A9P3UKH3"/>
<evidence type="ECO:0000256" key="2">
    <source>
        <dbReference type="ARBA" id="ARBA00022574"/>
    </source>
</evidence>
<dbReference type="PANTHER" id="PTHR19865:SF0">
    <property type="entry name" value="U3 SMALL NUCLEOLAR RNA-INTERACTING PROTEIN 2"/>
    <property type="match status" value="1"/>
</dbReference>
<dbReference type="InterPro" id="IPR001680">
    <property type="entry name" value="WD40_rpt"/>
</dbReference>
<evidence type="ECO:0000256" key="5">
    <source>
        <dbReference type="PROSITE-ProRule" id="PRU00221"/>
    </source>
</evidence>
<feature type="compositionally biased region" description="Acidic residues" evidence="6">
    <location>
        <begin position="63"/>
        <end position="78"/>
    </location>
</feature>
<feature type="region of interest" description="Disordered" evidence="6">
    <location>
        <begin position="380"/>
        <end position="402"/>
    </location>
</feature>
<evidence type="ECO:0000313" key="7">
    <source>
        <dbReference type="EMBL" id="GLB36668.1"/>
    </source>
</evidence>
<name>A0A9P3UKH3_LYOSH</name>
<keyword evidence="4" id="KW-0539">Nucleus</keyword>
<organism evidence="7 8">
    <name type="scientific">Lyophyllum shimeji</name>
    <name type="common">Hon-shimeji</name>
    <name type="synonym">Tricholoma shimeji</name>
    <dbReference type="NCBI Taxonomy" id="47721"/>
    <lineage>
        <taxon>Eukaryota</taxon>
        <taxon>Fungi</taxon>
        <taxon>Dikarya</taxon>
        <taxon>Basidiomycota</taxon>
        <taxon>Agaricomycotina</taxon>
        <taxon>Agaricomycetes</taxon>
        <taxon>Agaricomycetidae</taxon>
        <taxon>Agaricales</taxon>
        <taxon>Tricholomatineae</taxon>
        <taxon>Lyophyllaceae</taxon>
        <taxon>Lyophyllum</taxon>
    </lineage>
</organism>
<dbReference type="PANTHER" id="PTHR19865">
    <property type="entry name" value="U3 SMALL NUCLEOLAR RNA INTERACTING PROTEIN 2"/>
    <property type="match status" value="1"/>
</dbReference>
<evidence type="ECO:0000256" key="1">
    <source>
        <dbReference type="ARBA" id="ARBA00004123"/>
    </source>
</evidence>
<comment type="subcellular location">
    <subcellularLocation>
        <location evidence="1">Nucleus</location>
    </subcellularLocation>
</comment>
<dbReference type="OrthoDB" id="189968at2759"/>
<dbReference type="FunFam" id="2.130.10.10:FF:000899">
    <property type="entry name" value="Chromosome 15, whole genome shotgun sequence"/>
    <property type="match status" value="1"/>
</dbReference>
<feature type="repeat" description="WD" evidence="5">
    <location>
        <begin position="170"/>
        <end position="211"/>
    </location>
</feature>
<dbReference type="Proteomes" id="UP001063166">
    <property type="component" value="Unassembled WGS sequence"/>
</dbReference>
<dbReference type="GO" id="GO:0032040">
    <property type="term" value="C:small-subunit processome"/>
    <property type="evidence" value="ECO:0007669"/>
    <property type="project" value="TreeGrafter"/>
</dbReference>
<protein>
    <submittedName>
        <fullName evidence="7">WD domain, G-beta repeat</fullName>
    </submittedName>
</protein>
<evidence type="ECO:0000256" key="4">
    <source>
        <dbReference type="ARBA" id="ARBA00023242"/>
    </source>
</evidence>
<feature type="region of interest" description="Disordered" evidence="6">
    <location>
        <begin position="1"/>
        <end position="102"/>
    </location>
</feature>
<sequence length="599" mass="65582">MPDAFFTSSKPRKRKRVDSTGKVSSSAGSATLSRKGLSAKRPAKNGLTKVNGVQKRKSRVADEELSDQTDEENGGVDDMDLRADLDEDPGASGDEDEDETPAQKRLRLAKLYLESVKEGLADGEFDAAEIDKELISARLKQDVLEHSGRVHLFIADSFDFTQSPTRVLRTRGHRFSVTSAVASESGKHLFTSGKEGSIIKWDLLTGKRLATFHKIRPRSSNDKGKGKAPVDLDIQGHTDEVLCLALSSDGQHLASGGRDRKLVVWDAEKGEWIKGFSGTLGHKDSISALSFRKGTHQLYSASFDRTVKVYDLSPSVMGYVETLFGHQDHVLSLDSLRGETCVSVGARDKTARFWKIVEESQLVFRGGGRSRIREVLEGGLRGDDEGEESADEGENGVRKWEREKEQATKQFIEGSIECVAMIDETTFVSGGDSGSICLWTTQKKKPIFTQPLAHGFNEANSETEGVIRTPRWITSLASLRYSDLIASGSWEGDIRIWKLDSKLKSFSLVGTIPAPGVVNSLQLLSPPIEFFEQSPWVTSSQHSAGAAEPRPIRKGGVQPILLVAGIGQEHRLGRWLTVKEGVVNGAIVFAFTPGTPMTQ</sequence>
<keyword evidence="2 5" id="KW-0853">WD repeat</keyword>
<dbReference type="InterPro" id="IPR015943">
    <property type="entry name" value="WD40/YVTN_repeat-like_dom_sf"/>
</dbReference>
<reference evidence="7" key="1">
    <citation type="submission" date="2022-07" db="EMBL/GenBank/DDBJ databases">
        <title>The genome of Lyophyllum shimeji provides insight into the initial evolution of ectomycorrhizal fungal genome.</title>
        <authorList>
            <person name="Kobayashi Y."/>
            <person name="Shibata T."/>
            <person name="Hirakawa H."/>
            <person name="Shigenobu S."/>
            <person name="Nishiyama T."/>
            <person name="Yamada A."/>
            <person name="Hasebe M."/>
            <person name="Kawaguchi M."/>
        </authorList>
    </citation>
    <scope>NUCLEOTIDE SEQUENCE</scope>
    <source>
        <strain evidence="7">AT787</strain>
    </source>
</reference>
<feature type="compositionally biased region" description="Acidic residues" evidence="6">
    <location>
        <begin position="384"/>
        <end position="394"/>
    </location>
</feature>
<feature type="compositionally biased region" description="Polar residues" evidence="6">
    <location>
        <begin position="21"/>
        <end position="32"/>
    </location>
</feature>
<comment type="caution">
    <text evidence="7">The sequence shown here is derived from an EMBL/GenBank/DDBJ whole genome shotgun (WGS) entry which is preliminary data.</text>
</comment>
<dbReference type="Gene3D" id="2.130.10.10">
    <property type="entry name" value="YVTN repeat-like/Quinoprotein amine dehydrogenase"/>
    <property type="match status" value="2"/>
</dbReference>
<feature type="compositionally biased region" description="Acidic residues" evidence="6">
    <location>
        <begin position="85"/>
        <end position="100"/>
    </location>
</feature>
<gene>
    <name evidence="7" type="primary">RRP9</name>
    <name evidence="7" type="ORF">LshimejAT787_0309550</name>
</gene>
<dbReference type="PROSITE" id="PS00678">
    <property type="entry name" value="WD_REPEATS_1"/>
    <property type="match status" value="1"/>
</dbReference>
<keyword evidence="3" id="KW-0677">Repeat</keyword>
<dbReference type="PROSITE" id="PS50082">
    <property type="entry name" value="WD_REPEATS_2"/>
    <property type="match status" value="3"/>
</dbReference>
<dbReference type="PROSITE" id="PS50294">
    <property type="entry name" value="WD_REPEATS_REGION"/>
    <property type="match status" value="2"/>
</dbReference>
<feature type="repeat" description="WD" evidence="5">
    <location>
        <begin position="234"/>
        <end position="275"/>
    </location>
</feature>
<dbReference type="SMART" id="SM00320">
    <property type="entry name" value="WD40"/>
    <property type="match status" value="6"/>
</dbReference>
<dbReference type="SUPFAM" id="SSF50978">
    <property type="entry name" value="WD40 repeat-like"/>
    <property type="match status" value="1"/>
</dbReference>
<dbReference type="InterPro" id="IPR039241">
    <property type="entry name" value="Rrp9-like"/>
</dbReference>
<proteinExistence type="predicted"/>
<evidence type="ECO:0000313" key="8">
    <source>
        <dbReference type="Proteomes" id="UP001063166"/>
    </source>
</evidence>
<dbReference type="PRINTS" id="PR00320">
    <property type="entry name" value="GPROTEINBRPT"/>
</dbReference>
<accession>A0A9P3UKH3</accession>
<feature type="repeat" description="WD" evidence="5">
    <location>
        <begin position="279"/>
        <end position="313"/>
    </location>
</feature>
<evidence type="ECO:0000256" key="6">
    <source>
        <dbReference type="SAM" id="MobiDB-lite"/>
    </source>
</evidence>
<evidence type="ECO:0000256" key="3">
    <source>
        <dbReference type="ARBA" id="ARBA00022737"/>
    </source>
</evidence>
<dbReference type="InterPro" id="IPR019775">
    <property type="entry name" value="WD40_repeat_CS"/>
</dbReference>
<keyword evidence="8" id="KW-1185">Reference proteome</keyword>
<dbReference type="EMBL" id="BRPK01000003">
    <property type="protein sequence ID" value="GLB36668.1"/>
    <property type="molecule type" value="Genomic_DNA"/>
</dbReference>
<dbReference type="Pfam" id="PF00400">
    <property type="entry name" value="WD40"/>
    <property type="match status" value="5"/>
</dbReference>
<dbReference type="InterPro" id="IPR036322">
    <property type="entry name" value="WD40_repeat_dom_sf"/>
</dbReference>
<dbReference type="InterPro" id="IPR020472">
    <property type="entry name" value="WD40_PAC1"/>
</dbReference>